<dbReference type="Proteomes" id="UP000754563">
    <property type="component" value="Unassembled WGS sequence"/>
</dbReference>
<feature type="region of interest" description="Disordered" evidence="1">
    <location>
        <begin position="416"/>
        <end position="441"/>
    </location>
</feature>
<proteinExistence type="predicted"/>
<feature type="domain" description="SLH" evidence="2">
    <location>
        <begin position="501"/>
        <end position="560"/>
    </location>
</feature>
<protein>
    <submittedName>
        <fullName evidence="3">S-layer homology domain-containing protein</fullName>
    </submittedName>
</protein>
<reference evidence="3" key="2">
    <citation type="journal article" date="2021" name="Microbiome">
        <title>Successional dynamics and alternative stable states in a saline activated sludge microbial community over 9 years.</title>
        <authorList>
            <person name="Wang Y."/>
            <person name="Ye J."/>
            <person name="Ju F."/>
            <person name="Liu L."/>
            <person name="Boyd J.A."/>
            <person name="Deng Y."/>
            <person name="Parks D.H."/>
            <person name="Jiang X."/>
            <person name="Yin X."/>
            <person name="Woodcroft B.J."/>
            <person name="Tyson G.W."/>
            <person name="Hugenholtz P."/>
            <person name="Polz M.F."/>
            <person name="Zhang T."/>
        </authorList>
    </citation>
    <scope>NUCLEOTIDE SEQUENCE</scope>
    <source>
        <strain evidence="3">HKST-UBA11</strain>
    </source>
</reference>
<sequence>MNNYSLRSFIVHLIIGGLVFPFFQPFTVIAADEVPEIYLSTSAQVYTQGEAAVVIDSGATLLDTGSDLVTLIISITDFEGDETLAVDTGTGAILASNDGAGTLTLSGTGSVIEYQGLLQSITYENTDTNISTDTTRTISFQVMDEDLNFSAISTLDLSIVPLLSISTVDDDGTRFFVEGGPVIVDTNLLVTSSNGEIESARVEITNVQNSGNEKLSIHSYYYSGKGVTPSGNGTSLLTFSGTASSSTYQEILRNVMYEHTSNSPTYSPDRTVTMTVNDGITESEVSISTIGIESETYTAEVEIDDSTLTPGEDIDIEVVDGDGSTHSKIKDEVYVEVKNGSEEERVKLTETGVNTGVFRATLSAYDDEDCEDHDDYDHDDNGKLCTDKGDTIKVTYEDPVDEDGDEAEITATKVVAGSSSSSSTTTTTVKKEEEECTSSSAFPDTCDHSLAEYIEDLFDDGIVGGYADGEFKADNDVTRGQMATFVRRAFDLTSDTPGNCFSDVNETHTHYEDIILLCSLGITKGYADGTYRPDDPVKRDEVTKFVSLAMEKNGVIITDFDDHSFPDTPMENPFHEYISFLSTAEKDGIRVINGYKDGNFGPKDTITRGQMAKVISVSRAFVGM</sequence>
<evidence type="ECO:0000313" key="3">
    <source>
        <dbReference type="EMBL" id="MCA9385553.1"/>
    </source>
</evidence>
<feature type="compositionally biased region" description="Low complexity" evidence="1">
    <location>
        <begin position="416"/>
        <end position="428"/>
    </location>
</feature>
<name>A0A955L7R0_9BACT</name>
<dbReference type="Pfam" id="PF00395">
    <property type="entry name" value="SLH"/>
    <property type="match status" value="3"/>
</dbReference>
<dbReference type="AlphaFoldDB" id="A0A955L7R0"/>
<feature type="domain" description="SLH" evidence="2">
    <location>
        <begin position="561"/>
        <end position="624"/>
    </location>
</feature>
<evidence type="ECO:0000313" key="4">
    <source>
        <dbReference type="Proteomes" id="UP000754563"/>
    </source>
</evidence>
<dbReference type="EMBL" id="JAGQLH010000027">
    <property type="protein sequence ID" value="MCA9385553.1"/>
    <property type="molecule type" value="Genomic_DNA"/>
</dbReference>
<evidence type="ECO:0000259" key="2">
    <source>
        <dbReference type="PROSITE" id="PS51272"/>
    </source>
</evidence>
<dbReference type="PANTHER" id="PTHR43308:SF5">
    <property type="entry name" value="S-LAYER PROTEIN _ PEPTIDOGLYCAN ENDO-BETA-N-ACETYLGLUCOSAMINIDASE"/>
    <property type="match status" value="1"/>
</dbReference>
<dbReference type="PANTHER" id="PTHR43308">
    <property type="entry name" value="OUTER MEMBRANE PROTEIN ALPHA-RELATED"/>
    <property type="match status" value="1"/>
</dbReference>
<accession>A0A955L7R0</accession>
<feature type="domain" description="SLH" evidence="2">
    <location>
        <begin position="437"/>
        <end position="500"/>
    </location>
</feature>
<dbReference type="PROSITE" id="PS51272">
    <property type="entry name" value="SLH"/>
    <property type="match status" value="3"/>
</dbReference>
<dbReference type="InterPro" id="IPR051465">
    <property type="entry name" value="Cell_Envelope_Struct_Comp"/>
</dbReference>
<organism evidence="3 4">
    <name type="scientific">Candidatus Dojkabacteria bacterium</name>
    <dbReference type="NCBI Taxonomy" id="2099670"/>
    <lineage>
        <taxon>Bacteria</taxon>
        <taxon>Candidatus Dojkabacteria</taxon>
    </lineage>
</organism>
<gene>
    <name evidence="3" type="ORF">KC717_02805</name>
</gene>
<reference evidence="3" key="1">
    <citation type="submission" date="2020-04" db="EMBL/GenBank/DDBJ databases">
        <authorList>
            <person name="Zhang T."/>
        </authorList>
    </citation>
    <scope>NUCLEOTIDE SEQUENCE</scope>
    <source>
        <strain evidence="3">HKST-UBA11</strain>
    </source>
</reference>
<evidence type="ECO:0000256" key="1">
    <source>
        <dbReference type="SAM" id="MobiDB-lite"/>
    </source>
</evidence>
<comment type="caution">
    <text evidence="3">The sequence shown here is derived from an EMBL/GenBank/DDBJ whole genome shotgun (WGS) entry which is preliminary data.</text>
</comment>
<dbReference type="InterPro" id="IPR001119">
    <property type="entry name" value="SLH_dom"/>
</dbReference>